<dbReference type="RefSeq" id="WP_197699809.1">
    <property type="nucleotide sequence ID" value="NZ_LN890655.1"/>
</dbReference>
<evidence type="ECO:0000256" key="7">
    <source>
        <dbReference type="ARBA" id="ARBA00022691"/>
    </source>
</evidence>
<dbReference type="PROSITE" id="PS51918">
    <property type="entry name" value="RADICAL_SAM"/>
    <property type="match status" value="1"/>
</dbReference>
<keyword evidence="4 11" id="KW-0698">rRNA processing</keyword>
<keyword evidence="5 11" id="KW-0489">Methyltransferase</keyword>
<evidence type="ECO:0000256" key="10">
    <source>
        <dbReference type="ARBA" id="ARBA00023014"/>
    </source>
</evidence>
<dbReference type="Proteomes" id="UP000215027">
    <property type="component" value="Chromosome I"/>
</dbReference>
<keyword evidence="10 11" id="KW-0411">Iron-sulfur</keyword>
<keyword evidence="2 11" id="KW-0004">4Fe-4S</keyword>
<evidence type="ECO:0000256" key="5">
    <source>
        <dbReference type="ARBA" id="ARBA00022603"/>
    </source>
</evidence>
<dbReference type="PANTHER" id="PTHR30544">
    <property type="entry name" value="23S RRNA METHYLTRANSFERASE"/>
    <property type="match status" value="1"/>
</dbReference>
<comment type="function">
    <text evidence="11">Specifically methylates position 2 of adenine 2503 in 23S rRNA and position 2 of adenine 37 in tRNAs.</text>
</comment>
<dbReference type="SFLD" id="SFLDS00029">
    <property type="entry name" value="Radical_SAM"/>
    <property type="match status" value="1"/>
</dbReference>
<comment type="miscellaneous">
    <text evidence="11">Reaction proceeds by a ping-pong mechanism involving intermediate methylation of a conserved cysteine residue.</text>
</comment>
<keyword evidence="6 11" id="KW-0808">Transferase</keyword>
<evidence type="ECO:0000256" key="3">
    <source>
        <dbReference type="ARBA" id="ARBA00022490"/>
    </source>
</evidence>
<dbReference type="InterPro" id="IPR007197">
    <property type="entry name" value="rSAM"/>
</dbReference>
<name>A0A160T8K1_9CHLR</name>
<evidence type="ECO:0000256" key="1">
    <source>
        <dbReference type="ARBA" id="ARBA00004496"/>
    </source>
</evidence>
<keyword evidence="11" id="KW-0819">tRNA processing</keyword>
<dbReference type="GO" id="GO:0000049">
    <property type="term" value="F:tRNA binding"/>
    <property type="evidence" value="ECO:0007669"/>
    <property type="project" value="UniProtKB-UniRule"/>
</dbReference>
<keyword evidence="9 11" id="KW-0408">Iron</keyword>
<evidence type="ECO:0000256" key="11">
    <source>
        <dbReference type="HAMAP-Rule" id="MF_01849"/>
    </source>
</evidence>
<dbReference type="GO" id="GO:0019843">
    <property type="term" value="F:rRNA binding"/>
    <property type="evidence" value="ECO:0007669"/>
    <property type="project" value="UniProtKB-UniRule"/>
</dbReference>
<dbReference type="EMBL" id="LN890655">
    <property type="protein sequence ID" value="CUS05270.2"/>
    <property type="molecule type" value="Genomic_DNA"/>
</dbReference>
<dbReference type="GO" id="GO:0070040">
    <property type="term" value="F:rRNA (adenine(2503)-C2-)-methyltransferase activity"/>
    <property type="evidence" value="ECO:0007669"/>
    <property type="project" value="UniProtKB-UniRule"/>
</dbReference>
<keyword evidence="3 11" id="KW-0963">Cytoplasm</keyword>
<sequence length="359" mass="39233">MTTNPATMSPMLSQPARPIHLYDLSRAQLRELLAEWGHSDYYAGLVWAGLYRDLAADNEEIEGLRPELHARLAAETQSQPLTVQAAIDSADGHTRKYLLGLRDGQAIETVLMDFRGRATACVSTQVGCAMGCVFCATGQMGFIRHLTPGEIVGQVIHVSRALRARGETLRNIVLMGMGEPLHNYEATMAALDTVMDQRGLAVAPRFITLSTVGVVPGIHRLTDERRPVRLAVSLHGATDAERARLVPPARRWPLAELIDACRRYSETLRRRVFFEWALIDGQNDGPEQAHALGRLLQGLAAHVNLIPLNPTHGYDGRPTEAAAVKAFQSILASYGLPSTVRQRRGIDVAAGCGQLAVEK</sequence>
<feature type="active site" description="S-methylcysteine intermediate" evidence="11">
    <location>
        <position position="352"/>
    </location>
</feature>
<dbReference type="InterPro" id="IPR058240">
    <property type="entry name" value="rSAM_sf"/>
</dbReference>
<evidence type="ECO:0000256" key="9">
    <source>
        <dbReference type="ARBA" id="ARBA00023004"/>
    </source>
</evidence>
<dbReference type="AlphaFoldDB" id="A0A160T8K1"/>
<dbReference type="GO" id="GO:0046872">
    <property type="term" value="F:metal ion binding"/>
    <property type="evidence" value="ECO:0007669"/>
    <property type="project" value="UniProtKB-KW"/>
</dbReference>
<proteinExistence type="inferred from homology"/>
<evidence type="ECO:0000259" key="12">
    <source>
        <dbReference type="PROSITE" id="PS51918"/>
    </source>
</evidence>
<feature type="active site" description="Proton acceptor" evidence="11">
    <location>
        <position position="108"/>
    </location>
</feature>
<dbReference type="KEGG" id="pbf:CFX0092_A3392"/>
<dbReference type="SUPFAM" id="SSF102114">
    <property type="entry name" value="Radical SAM enzymes"/>
    <property type="match status" value="1"/>
</dbReference>
<feature type="binding site" evidence="11">
    <location>
        <position position="309"/>
    </location>
    <ligand>
        <name>S-adenosyl-L-methionine</name>
        <dbReference type="ChEBI" id="CHEBI:59789"/>
    </ligand>
</feature>
<accession>A0A160T8K1</accession>
<dbReference type="FunFam" id="3.20.20.70:FF:000014">
    <property type="entry name" value="Probable dual-specificity RNA methyltransferase RlmN"/>
    <property type="match status" value="1"/>
</dbReference>
<gene>
    <name evidence="11 13" type="primary">rlmN</name>
    <name evidence="13" type="ORF">CFX0092_A3392</name>
</gene>
<evidence type="ECO:0000256" key="6">
    <source>
        <dbReference type="ARBA" id="ARBA00022679"/>
    </source>
</evidence>
<dbReference type="PIRSF" id="PIRSF006004">
    <property type="entry name" value="CHP00048"/>
    <property type="match status" value="1"/>
</dbReference>
<comment type="subcellular location">
    <subcellularLocation>
        <location evidence="1 11">Cytoplasm</location>
    </subcellularLocation>
</comment>
<keyword evidence="14" id="KW-1185">Reference proteome</keyword>
<dbReference type="GO" id="GO:0030488">
    <property type="term" value="P:tRNA methylation"/>
    <property type="evidence" value="ECO:0007669"/>
    <property type="project" value="UniProtKB-UniRule"/>
</dbReference>
<feature type="binding site" evidence="11">
    <location>
        <position position="132"/>
    </location>
    <ligand>
        <name>[4Fe-4S] cluster</name>
        <dbReference type="ChEBI" id="CHEBI:49883"/>
        <note>4Fe-4S-S-AdoMet</note>
    </ligand>
</feature>
<feature type="binding site" evidence="11">
    <location>
        <position position="135"/>
    </location>
    <ligand>
        <name>[4Fe-4S] cluster</name>
        <dbReference type="ChEBI" id="CHEBI:49883"/>
        <note>4Fe-4S-S-AdoMet</note>
    </ligand>
</feature>
<protein>
    <recommendedName>
        <fullName evidence="11">Probable dual-specificity RNA methyltransferase RlmN</fullName>
        <ecNumber evidence="11">2.1.1.192</ecNumber>
    </recommendedName>
    <alternativeName>
        <fullName evidence="11">23S rRNA (adenine(2503)-C(2))-methyltransferase</fullName>
    </alternativeName>
    <alternativeName>
        <fullName evidence="11">23S rRNA m2A2503 methyltransferase</fullName>
    </alternativeName>
    <alternativeName>
        <fullName evidence="11">Ribosomal RNA large subunit methyltransferase N</fullName>
    </alternativeName>
    <alternativeName>
        <fullName evidence="11">tRNA (adenine(37)-C(2))-methyltransferase</fullName>
    </alternativeName>
    <alternativeName>
        <fullName evidence="11">tRNA m2A37 methyltransferase</fullName>
    </alternativeName>
</protein>
<comment type="similarity">
    <text evidence="11">Belongs to the radical SAM superfamily. RlmN family.</text>
</comment>
<dbReference type="Gene3D" id="1.10.150.530">
    <property type="match status" value="1"/>
</dbReference>
<organism evidence="13 14">
    <name type="scientific">Candidatus Promineifilum breve</name>
    <dbReference type="NCBI Taxonomy" id="1806508"/>
    <lineage>
        <taxon>Bacteria</taxon>
        <taxon>Bacillati</taxon>
        <taxon>Chloroflexota</taxon>
        <taxon>Ardenticatenia</taxon>
        <taxon>Candidatus Promineifilales</taxon>
        <taxon>Candidatus Promineifilaceae</taxon>
        <taxon>Candidatus Promineifilum</taxon>
    </lineage>
</organism>
<comment type="catalytic activity">
    <reaction evidence="11">
        <text>adenosine(37) in tRNA + 2 reduced [2Fe-2S]-[ferredoxin] + 2 S-adenosyl-L-methionine = 2-methyladenosine(37) in tRNA + 5'-deoxyadenosine + L-methionine + 2 oxidized [2Fe-2S]-[ferredoxin] + S-adenosyl-L-homocysteine</text>
        <dbReference type="Rhea" id="RHEA:43332"/>
        <dbReference type="Rhea" id="RHEA-COMP:10000"/>
        <dbReference type="Rhea" id="RHEA-COMP:10001"/>
        <dbReference type="Rhea" id="RHEA-COMP:10162"/>
        <dbReference type="Rhea" id="RHEA-COMP:10485"/>
        <dbReference type="ChEBI" id="CHEBI:17319"/>
        <dbReference type="ChEBI" id="CHEBI:33737"/>
        <dbReference type="ChEBI" id="CHEBI:33738"/>
        <dbReference type="ChEBI" id="CHEBI:57844"/>
        <dbReference type="ChEBI" id="CHEBI:57856"/>
        <dbReference type="ChEBI" id="CHEBI:59789"/>
        <dbReference type="ChEBI" id="CHEBI:74411"/>
        <dbReference type="ChEBI" id="CHEBI:74497"/>
        <dbReference type="EC" id="2.1.1.192"/>
    </reaction>
</comment>
<feature type="domain" description="Radical SAM core" evidence="12">
    <location>
        <begin position="114"/>
        <end position="347"/>
    </location>
</feature>
<dbReference type="CDD" id="cd01335">
    <property type="entry name" value="Radical_SAM"/>
    <property type="match status" value="1"/>
</dbReference>
<dbReference type="InterPro" id="IPR013785">
    <property type="entry name" value="Aldolase_TIM"/>
</dbReference>
<keyword evidence="11" id="KW-1015">Disulfide bond</keyword>
<dbReference type="HAMAP" id="MF_01849">
    <property type="entry name" value="RNA_methyltr_RlmN"/>
    <property type="match status" value="1"/>
</dbReference>
<dbReference type="EC" id="2.1.1.192" evidence="11"/>
<evidence type="ECO:0000256" key="8">
    <source>
        <dbReference type="ARBA" id="ARBA00022723"/>
    </source>
</evidence>
<comment type="caution">
    <text evidence="11">Lacks conserved residue(s) required for the propagation of feature annotation.</text>
</comment>
<dbReference type="Pfam" id="PF04055">
    <property type="entry name" value="Radical_SAM"/>
    <property type="match status" value="1"/>
</dbReference>
<dbReference type="InterPro" id="IPR004383">
    <property type="entry name" value="rRNA_lsu_MTrfase_RlmN/Cfr"/>
</dbReference>
<dbReference type="InterPro" id="IPR040072">
    <property type="entry name" value="Methyltransferase_A"/>
</dbReference>
<feature type="binding site" evidence="11">
    <location>
        <position position="210"/>
    </location>
    <ligand>
        <name>S-adenosyl-L-methionine</name>
        <dbReference type="ChEBI" id="CHEBI:59789"/>
    </ligand>
</feature>
<dbReference type="SFLD" id="SFLDF00275">
    <property type="entry name" value="adenosine_C2_methyltransferase"/>
    <property type="match status" value="1"/>
</dbReference>
<dbReference type="GO" id="GO:0070475">
    <property type="term" value="P:rRNA base methylation"/>
    <property type="evidence" value="ECO:0007669"/>
    <property type="project" value="UniProtKB-UniRule"/>
</dbReference>
<dbReference type="PANTHER" id="PTHR30544:SF5">
    <property type="entry name" value="RADICAL SAM CORE DOMAIN-CONTAINING PROTEIN"/>
    <property type="match status" value="1"/>
</dbReference>
<evidence type="ECO:0000313" key="13">
    <source>
        <dbReference type="EMBL" id="CUS05270.2"/>
    </source>
</evidence>
<dbReference type="InterPro" id="IPR027492">
    <property type="entry name" value="RNA_MTrfase_RlmN"/>
</dbReference>
<evidence type="ECO:0000256" key="2">
    <source>
        <dbReference type="ARBA" id="ARBA00022485"/>
    </source>
</evidence>
<dbReference type="Gene3D" id="3.20.20.70">
    <property type="entry name" value="Aldolase class I"/>
    <property type="match status" value="1"/>
</dbReference>
<feature type="binding site" evidence="11">
    <location>
        <begin position="178"/>
        <end position="179"/>
    </location>
    <ligand>
        <name>S-adenosyl-L-methionine</name>
        <dbReference type="ChEBI" id="CHEBI:59789"/>
    </ligand>
</feature>
<keyword evidence="8 11" id="KW-0479">Metal-binding</keyword>
<keyword evidence="7 11" id="KW-0949">S-adenosyl-L-methionine</keyword>
<evidence type="ECO:0000256" key="4">
    <source>
        <dbReference type="ARBA" id="ARBA00022552"/>
    </source>
</evidence>
<comment type="cofactor">
    <cofactor evidence="11">
        <name>[4Fe-4S] cluster</name>
        <dbReference type="ChEBI" id="CHEBI:49883"/>
    </cofactor>
    <text evidence="11">Binds 1 [4Fe-4S] cluster. The cluster is coordinated with 3 cysteines and an exchangeable S-adenosyl-L-methionine.</text>
</comment>
<dbReference type="GO" id="GO:0051539">
    <property type="term" value="F:4 iron, 4 sulfur cluster binding"/>
    <property type="evidence" value="ECO:0007669"/>
    <property type="project" value="UniProtKB-UniRule"/>
</dbReference>
<dbReference type="NCBIfam" id="TIGR00048">
    <property type="entry name" value="rRNA_mod_RlmN"/>
    <property type="match status" value="1"/>
</dbReference>
<feature type="binding site" evidence="11">
    <location>
        <position position="128"/>
    </location>
    <ligand>
        <name>[4Fe-4S] cluster</name>
        <dbReference type="ChEBI" id="CHEBI:49883"/>
        <note>4Fe-4S-S-AdoMet</note>
    </ligand>
</feature>
<reference evidence="13" key="1">
    <citation type="submission" date="2016-01" db="EMBL/GenBank/DDBJ databases">
        <authorList>
            <person name="Mcilroy J.S."/>
            <person name="Karst M S."/>
            <person name="Albertsen M."/>
        </authorList>
    </citation>
    <scope>NUCLEOTIDE SEQUENCE</scope>
    <source>
        <strain evidence="13">Cfx-K</strain>
    </source>
</reference>
<dbReference type="SFLD" id="SFLDG01062">
    <property type="entry name" value="methyltransferase_(Class_A)"/>
    <property type="match status" value="1"/>
</dbReference>
<evidence type="ECO:0000313" key="14">
    <source>
        <dbReference type="Proteomes" id="UP000215027"/>
    </source>
</evidence>
<dbReference type="GO" id="GO:0002935">
    <property type="term" value="F:tRNA (adenine(37)-C2)-methyltransferase activity"/>
    <property type="evidence" value="ECO:0007669"/>
    <property type="project" value="UniProtKB-UniRule"/>
</dbReference>
<feature type="binding site" evidence="11">
    <location>
        <begin position="233"/>
        <end position="235"/>
    </location>
    <ligand>
        <name>S-adenosyl-L-methionine</name>
        <dbReference type="ChEBI" id="CHEBI:59789"/>
    </ligand>
</feature>
<comment type="catalytic activity">
    <reaction evidence="11">
        <text>adenosine(2503) in 23S rRNA + 2 reduced [2Fe-2S]-[ferredoxin] + 2 S-adenosyl-L-methionine = 2-methyladenosine(2503) in 23S rRNA + 5'-deoxyadenosine + L-methionine + 2 oxidized [2Fe-2S]-[ferredoxin] + S-adenosyl-L-homocysteine</text>
        <dbReference type="Rhea" id="RHEA:42916"/>
        <dbReference type="Rhea" id="RHEA-COMP:10000"/>
        <dbReference type="Rhea" id="RHEA-COMP:10001"/>
        <dbReference type="Rhea" id="RHEA-COMP:10152"/>
        <dbReference type="Rhea" id="RHEA-COMP:10282"/>
        <dbReference type="ChEBI" id="CHEBI:17319"/>
        <dbReference type="ChEBI" id="CHEBI:33737"/>
        <dbReference type="ChEBI" id="CHEBI:33738"/>
        <dbReference type="ChEBI" id="CHEBI:57844"/>
        <dbReference type="ChEBI" id="CHEBI:57856"/>
        <dbReference type="ChEBI" id="CHEBI:59789"/>
        <dbReference type="ChEBI" id="CHEBI:74411"/>
        <dbReference type="ChEBI" id="CHEBI:74497"/>
        <dbReference type="EC" id="2.1.1.192"/>
    </reaction>
</comment>
<dbReference type="GO" id="GO:0005737">
    <property type="term" value="C:cytoplasm"/>
    <property type="evidence" value="ECO:0007669"/>
    <property type="project" value="UniProtKB-SubCell"/>
</dbReference>